<feature type="transmembrane region" description="Helical" evidence="8">
    <location>
        <begin position="205"/>
        <end position="222"/>
    </location>
</feature>
<comment type="caution">
    <text evidence="10">The sequence shown here is derived from an EMBL/GenBank/DDBJ whole genome shotgun (WGS) entry which is preliminary data.</text>
</comment>
<feature type="transmembrane region" description="Helical" evidence="8">
    <location>
        <begin position="228"/>
        <end position="244"/>
    </location>
</feature>
<dbReference type="PANTHER" id="PTHR33908">
    <property type="entry name" value="MANNOSYLTRANSFERASE YKCB-RELATED"/>
    <property type="match status" value="1"/>
</dbReference>
<evidence type="ECO:0000256" key="6">
    <source>
        <dbReference type="ARBA" id="ARBA00022989"/>
    </source>
</evidence>
<feature type="transmembrane region" description="Helical" evidence="8">
    <location>
        <begin position="293"/>
        <end position="313"/>
    </location>
</feature>
<evidence type="ECO:0000313" key="10">
    <source>
        <dbReference type="EMBL" id="MFC5863983.1"/>
    </source>
</evidence>
<sequence length="651" mass="72455">MLAILPVLVLIAVAAGFYRRSFGLRDSFLYATIPLGLFMVFMTESLSAFRAIDRLTFSICWFISFLAALFWSSRQHSTEPMLKRLHASWRTLNRVEQVMVCAVALVAALIALTAILSAPNTWDAMEYHMPRVVEWIGNRSVRPYPTIDRQQIAMPPFSEYWILHLQLLSASDRFANLVQWFSYIGSAIAASLIARELGGSRRAQVLAFVIAATIETGILAASGTKNDYALSYWIAVLVFLMLRWRHSQSRLLAFAMACALALAVFSKGTAYLFIPPLVVACFFVWNAQARKRFLFAVPLLIVVFAAVNGPLWARNYAFSGSVLGPPYFDGAGPNEHRLYANGHITPARSLANILRNVALNLSVPSEKINAVTTKVFSRAMLTLGVDPNDPEQLIFSQSGSLPPFDLQWRPASETQSANQGHFALMLLATILFLWRFRSFDKSLAIFAAGILCSFLLFAIMIRWSPWNARWQLPDFILGAAFAAIVFARALPRSTGVIAALLLLLAIPLSMLNNARPLVGYKYSVLRNPRNETYFFDHHREVADNFIQASIAARNNSCRSVGIDATQLRFEYPVMAIMNEDHQPRRFSYMAVQNSTTAFADPTAPPVCLVVCLGCIHAPDEAKPYVPQYNSVQTFGDIVVFSDPKSAAATHP</sequence>
<accession>A0ABW1ELZ8</accession>
<organism evidence="10 11">
    <name type="scientific">Acidicapsa dinghuensis</name>
    <dbReference type="NCBI Taxonomy" id="2218256"/>
    <lineage>
        <taxon>Bacteria</taxon>
        <taxon>Pseudomonadati</taxon>
        <taxon>Acidobacteriota</taxon>
        <taxon>Terriglobia</taxon>
        <taxon>Terriglobales</taxon>
        <taxon>Acidobacteriaceae</taxon>
        <taxon>Acidicapsa</taxon>
    </lineage>
</organism>
<keyword evidence="4 10" id="KW-0808">Transferase</keyword>
<dbReference type="InterPro" id="IPR038731">
    <property type="entry name" value="RgtA/B/C-like"/>
</dbReference>
<feature type="transmembrane region" description="Helical" evidence="8">
    <location>
        <begin position="472"/>
        <end position="490"/>
    </location>
</feature>
<dbReference type="Pfam" id="PF13231">
    <property type="entry name" value="PMT_2"/>
    <property type="match status" value="1"/>
</dbReference>
<evidence type="ECO:0000256" key="5">
    <source>
        <dbReference type="ARBA" id="ARBA00022692"/>
    </source>
</evidence>
<dbReference type="PANTHER" id="PTHR33908:SF11">
    <property type="entry name" value="MEMBRANE PROTEIN"/>
    <property type="match status" value="1"/>
</dbReference>
<evidence type="ECO:0000256" key="7">
    <source>
        <dbReference type="ARBA" id="ARBA00023136"/>
    </source>
</evidence>
<keyword evidence="5 8" id="KW-0812">Transmembrane</keyword>
<keyword evidence="6 8" id="KW-1133">Transmembrane helix</keyword>
<feature type="transmembrane region" description="Helical" evidence="8">
    <location>
        <begin position="174"/>
        <end position="193"/>
    </location>
</feature>
<dbReference type="RefSeq" id="WP_263341134.1">
    <property type="nucleotide sequence ID" value="NZ_JAGSYH010000006.1"/>
</dbReference>
<protein>
    <submittedName>
        <fullName evidence="10">ArnT family glycosyltransferase</fullName>
        <ecNumber evidence="10">2.4.-.-</ecNumber>
    </submittedName>
</protein>
<feature type="transmembrane region" description="Helical" evidence="8">
    <location>
        <begin position="419"/>
        <end position="436"/>
    </location>
</feature>
<dbReference type="Proteomes" id="UP001596091">
    <property type="component" value="Unassembled WGS sequence"/>
</dbReference>
<feature type="transmembrane region" description="Helical" evidence="8">
    <location>
        <begin position="95"/>
        <end position="118"/>
    </location>
</feature>
<reference evidence="11" key="1">
    <citation type="journal article" date="2019" name="Int. J. Syst. Evol. Microbiol.">
        <title>The Global Catalogue of Microorganisms (GCM) 10K type strain sequencing project: providing services to taxonomists for standard genome sequencing and annotation.</title>
        <authorList>
            <consortium name="The Broad Institute Genomics Platform"/>
            <consortium name="The Broad Institute Genome Sequencing Center for Infectious Disease"/>
            <person name="Wu L."/>
            <person name="Ma J."/>
        </authorList>
    </citation>
    <scope>NUCLEOTIDE SEQUENCE [LARGE SCALE GENOMIC DNA]</scope>
    <source>
        <strain evidence="11">JCM 4087</strain>
    </source>
</reference>
<keyword evidence="3 10" id="KW-0328">Glycosyltransferase</keyword>
<evidence type="ECO:0000256" key="2">
    <source>
        <dbReference type="ARBA" id="ARBA00022475"/>
    </source>
</evidence>
<evidence type="ECO:0000256" key="3">
    <source>
        <dbReference type="ARBA" id="ARBA00022676"/>
    </source>
</evidence>
<feature type="domain" description="Glycosyltransferase RgtA/B/C/D-like" evidence="9">
    <location>
        <begin position="160"/>
        <end position="305"/>
    </location>
</feature>
<feature type="transmembrane region" description="Helical" evidence="8">
    <location>
        <begin position="55"/>
        <end position="74"/>
    </location>
</feature>
<dbReference type="EMBL" id="JBHSPH010000008">
    <property type="protein sequence ID" value="MFC5863983.1"/>
    <property type="molecule type" value="Genomic_DNA"/>
</dbReference>
<dbReference type="EC" id="2.4.-.-" evidence="10"/>
<proteinExistence type="predicted"/>
<feature type="transmembrane region" description="Helical" evidence="8">
    <location>
        <begin position="496"/>
        <end position="514"/>
    </location>
</feature>
<comment type="subcellular location">
    <subcellularLocation>
        <location evidence="1">Cell membrane</location>
        <topology evidence="1">Multi-pass membrane protein</topology>
    </subcellularLocation>
</comment>
<evidence type="ECO:0000313" key="11">
    <source>
        <dbReference type="Proteomes" id="UP001596091"/>
    </source>
</evidence>
<evidence type="ECO:0000256" key="4">
    <source>
        <dbReference type="ARBA" id="ARBA00022679"/>
    </source>
</evidence>
<evidence type="ECO:0000256" key="8">
    <source>
        <dbReference type="SAM" id="Phobius"/>
    </source>
</evidence>
<name>A0ABW1ELZ8_9BACT</name>
<keyword evidence="7 8" id="KW-0472">Membrane</keyword>
<dbReference type="InterPro" id="IPR050297">
    <property type="entry name" value="LipidA_mod_glycosyltrf_83"/>
</dbReference>
<gene>
    <name evidence="10" type="ORF">ACFPT7_16885</name>
</gene>
<evidence type="ECO:0000259" key="9">
    <source>
        <dbReference type="Pfam" id="PF13231"/>
    </source>
</evidence>
<keyword evidence="11" id="KW-1185">Reference proteome</keyword>
<dbReference type="GO" id="GO:0016757">
    <property type="term" value="F:glycosyltransferase activity"/>
    <property type="evidence" value="ECO:0007669"/>
    <property type="project" value="UniProtKB-KW"/>
</dbReference>
<feature type="transmembrane region" description="Helical" evidence="8">
    <location>
        <begin position="442"/>
        <end position="460"/>
    </location>
</feature>
<evidence type="ECO:0000256" key="1">
    <source>
        <dbReference type="ARBA" id="ARBA00004651"/>
    </source>
</evidence>
<feature type="transmembrane region" description="Helical" evidence="8">
    <location>
        <begin position="251"/>
        <end position="273"/>
    </location>
</feature>
<keyword evidence="2" id="KW-1003">Cell membrane</keyword>